<proteinExistence type="predicted"/>
<dbReference type="AlphaFoldDB" id="A0A379PNM1"/>
<reference evidence="1 2" key="1">
    <citation type="submission" date="2018-06" db="EMBL/GenBank/DDBJ databases">
        <authorList>
            <consortium name="Pathogen Informatics"/>
            <person name="Doyle S."/>
        </authorList>
    </citation>
    <scope>NUCLEOTIDE SEQUENCE [LARGE SCALE GENOMIC DNA]</scope>
    <source>
        <strain evidence="1 2">NCTC13291</strain>
    </source>
</reference>
<dbReference type="RefSeq" id="WP_157223108.1">
    <property type="nucleotide sequence ID" value="NZ_AP031465.1"/>
</dbReference>
<dbReference type="Proteomes" id="UP000254919">
    <property type="component" value="Unassembled WGS sequence"/>
</dbReference>
<sequence>MTNGPAEQLGLSLVSIAEAHRLADSSPNAGVRTRARNRVDTLHGLLSALPTSEDLTFNHSGLCQTSLPHSRPVSNTAVWKRQNGRFTLMIRPGVMSGVTSTVTIRGKVPEKGEEDYVGVPFGPKARLIMFHLQTEGLKSRTVPLGKNLSAFLRSLGLEVRGGPRGTIKPIREQALRIGRCTFTMQWDAQDGARTIIIDSNIVEGMDLWNPGSEDWSGEVQLSQRFHDHLREHAVPLDRRGIALLSNNSLGLDLYALFAHRLPRLKTSLRLTWEQLGGQIGSESEPKELARKVRETLPNVLRAYPNAKVEVEAQQGRTPGHLILYPSPPAVPKTSVQGFRLIEG</sequence>
<name>A0A379PNM1_9PROT</name>
<accession>A0A379PNM1</accession>
<dbReference type="EMBL" id="UGVN01000003">
    <property type="protein sequence ID" value="SUE95570.1"/>
    <property type="molecule type" value="Genomic_DNA"/>
</dbReference>
<dbReference type="Pfam" id="PF04796">
    <property type="entry name" value="RepA_C"/>
    <property type="match status" value="1"/>
</dbReference>
<dbReference type="GeneID" id="99631677"/>
<evidence type="ECO:0000313" key="1">
    <source>
        <dbReference type="EMBL" id="SUE95570.1"/>
    </source>
</evidence>
<organism evidence="1 2">
    <name type="scientific">Roseomonas mucosa</name>
    <dbReference type="NCBI Taxonomy" id="207340"/>
    <lineage>
        <taxon>Bacteria</taxon>
        <taxon>Pseudomonadati</taxon>
        <taxon>Pseudomonadota</taxon>
        <taxon>Alphaproteobacteria</taxon>
        <taxon>Acetobacterales</taxon>
        <taxon>Roseomonadaceae</taxon>
        <taxon>Roseomonas</taxon>
    </lineage>
</organism>
<evidence type="ECO:0000313" key="2">
    <source>
        <dbReference type="Proteomes" id="UP000254919"/>
    </source>
</evidence>
<protein>
    <submittedName>
        <fullName evidence="1">Plasmid encoded RepA protein</fullName>
    </submittedName>
</protein>
<gene>
    <name evidence="1" type="ORF">NCTC13291_04458</name>
</gene>
<dbReference type="InterPro" id="IPR006881">
    <property type="entry name" value="RepA_C"/>
</dbReference>